<evidence type="ECO:0008006" key="5">
    <source>
        <dbReference type="Google" id="ProtNLM"/>
    </source>
</evidence>
<evidence type="ECO:0000256" key="1">
    <source>
        <dbReference type="SAM" id="MobiDB-lite"/>
    </source>
</evidence>
<feature type="region of interest" description="Disordered" evidence="1">
    <location>
        <begin position="23"/>
        <end position="109"/>
    </location>
</feature>
<evidence type="ECO:0000313" key="3">
    <source>
        <dbReference type="EMBL" id="KAL3075829.1"/>
    </source>
</evidence>
<dbReference type="Proteomes" id="UP001620626">
    <property type="component" value="Unassembled WGS sequence"/>
</dbReference>
<protein>
    <recommendedName>
        <fullName evidence="5">Secreted protein</fullName>
    </recommendedName>
</protein>
<proteinExistence type="predicted"/>
<evidence type="ECO:0000256" key="2">
    <source>
        <dbReference type="SAM" id="SignalP"/>
    </source>
</evidence>
<name>A0ABD2I5V2_9BILA</name>
<reference evidence="3 4" key="1">
    <citation type="submission" date="2024-10" db="EMBL/GenBank/DDBJ databases">
        <authorList>
            <person name="Kim D."/>
        </authorList>
    </citation>
    <scope>NUCLEOTIDE SEQUENCE [LARGE SCALE GENOMIC DNA]</scope>
    <source>
        <strain evidence="3">BH-2024</strain>
    </source>
</reference>
<comment type="caution">
    <text evidence="3">The sequence shown here is derived from an EMBL/GenBank/DDBJ whole genome shotgun (WGS) entry which is preliminary data.</text>
</comment>
<dbReference type="EMBL" id="JBICBT010001268">
    <property type="protein sequence ID" value="KAL3075829.1"/>
    <property type="molecule type" value="Genomic_DNA"/>
</dbReference>
<gene>
    <name evidence="3" type="ORF">niasHT_032032</name>
</gene>
<keyword evidence="2" id="KW-0732">Signal</keyword>
<evidence type="ECO:0000313" key="4">
    <source>
        <dbReference type="Proteomes" id="UP001620626"/>
    </source>
</evidence>
<keyword evidence="4" id="KW-1185">Reference proteome</keyword>
<feature type="signal peptide" evidence="2">
    <location>
        <begin position="1"/>
        <end position="21"/>
    </location>
</feature>
<sequence length="109" mass="11752">MRTQTIFSMFFLLLICEVINSFPSKSSESGEPPANGEEVAQSRKKRQAEEVNTEEPPSETSDADAAENGQSAAAEKGKASKSKGKKNKSDSSSSSSSSSESDEKKKYKH</sequence>
<dbReference type="AlphaFoldDB" id="A0ABD2I5V2"/>
<accession>A0ABD2I5V2</accession>
<feature type="chain" id="PRO_5044774784" description="Secreted protein" evidence="2">
    <location>
        <begin position="22"/>
        <end position="109"/>
    </location>
</feature>
<feature type="compositionally biased region" description="Low complexity" evidence="1">
    <location>
        <begin position="90"/>
        <end position="99"/>
    </location>
</feature>
<feature type="compositionally biased region" description="Acidic residues" evidence="1">
    <location>
        <begin position="51"/>
        <end position="65"/>
    </location>
</feature>
<organism evidence="3 4">
    <name type="scientific">Heterodera trifolii</name>
    <dbReference type="NCBI Taxonomy" id="157864"/>
    <lineage>
        <taxon>Eukaryota</taxon>
        <taxon>Metazoa</taxon>
        <taxon>Ecdysozoa</taxon>
        <taxon>Nematoda</taxon>
        <taxon>Chromadorea</taxon>
        <taxon>Rhabditida</taxon>
        <taxon>Tylenchina</taxon>
        <taxon>Tylenchomorpha</taxon>
        <taxon>Tylenchoidea</taxon>
        <taxon>Heteroderidae</taxon>
        <taxon>Heteroderinae</taxon>
        <taxon>Heterodera</taxon>
    </lineage>
</organism>